<keyword evidence="7" id="KW-1185">Reference proteome</keyword>
<dbReference type="InterPro" id="IPR005471">
    <property type="entry name" value="Tscrpt_reg_IclR_N"/>
</dbReference>
<evidence type="ECO:0000256" key="3">
    <source>
        <dbReference type="ARBA" id="ARBA00023163"/>
    </source>
</evidence>
<dbReference type="InterPro" id="IPR036390">
    <property type="entry name" value="WH_DNA-bd_sf"/>
</dbReference>
<dbReference type="Pfam" id="PF01614">
    <property type="entry name" value="IclR_C"/>
    <property type="match status" value="1"/>
</dbReference>
<protein>
    <submittedName>
        <fullName evidence="6">IclR family transcriptional regulator</fullName>
    </submittedName>
</protein>
<dbReference type="EMBL" id="JAPYYP010000032">
    <property type="protein sequence ID" value="MDA5110461.1"/>
    <property type="molecule type" value="Genomic_DNA"/>
</dbReference>
<dbReference type="Gene3D" id="3.30.450.40">
    <property type="match status" value="1"/>
</dbReference>
<dbReference type="Gene3D" id="1.10.10.10">
    <property type="entry name" value="Winged helix-like DNA-binding domain superfamily/Winged helix DNA-binding domain"/>
    <property type="match status" value="1"/>
</dbReference>
<evidence type="ECO:0000259" key="4">
    <source>
        <dbReference type="PROSITE" id="PS51077"/>
    </source>
</evidence>
<gene>
    <name evidence="6" type="ORF">O3V59_19110</name>
</gene>
<evidence type="ECO:0000256" key="2">
    <source>
        <dbReference type="ARBA" id="ARBA00023125"/>
    </source>
</evidence>
<reference evidence="6" key="1">
    <citation type="submission" date="2022-12" db="EMBL/GenBank/DDBJ databases">
        <title>Draft genome sequence of the thermophilic strain Brevibacillus thermoruber HT42, isolated from Los Humeros, Puebla, Mexico, with biotechnological potential.</title>
        <authorList>
            <person name="Lara Sanchez J."/>
            <person name="Solis Palacios R."/>
            <person name="Bustos Baena A.S."/>
            <person name="Ruz Baez A.E."/>
            <person name="Espinosa Luna G."/>
            <person name="Oliart Ros R.M."/>
        </authorList>
    </citation>
    <scope>NUCLEOTIDE SEQUENCE</scope>
    <source>
        <strain evidence="6">HT42</strain>
    </source>
</reference>
<accession>A0A9X3Z4Y7</accession>
<feature type="domain" description="HTH iclR-type" evidence="4">
    <location>
        <begin position="10"/>
        <end position="72"/>
    </location>
</feature>
<dbReference type="InterPro" id="IPR036388">
    <property type="entry name" value="WH-like_DNA-bd_sf"/>
</dbReference>
<dbReference type="GO" id="GO:0003700">
    <property type="term" value="F:DNA-binding transcription factor activity"/>
    <property type="evidence" value="ECO:0007669"/>
    <property type="project" value="TreeGrafter"/>
</dbReference>
<evidence type="ECO:0000313" key="6">
    <source>
        <dbReference type="EMBL" id="MDA5110461.1"/>
    </source>
</evidence>
<organism evidence="6 7">
    <name type="scientific">Brevibacillus thermoruber</name>
    <dbReference type="NCBI Taxonomy" id="33942"/>
    <lineage>
        <taxon>Bacteria</taxon>
        <taxon>Bacillati</taxon>
        <taxon>Bacillota</taxon>
        <taxon>Bacilli</taxon>
        <taxon>Bacillales</taxon>
        <taxon>Paenibacillaceae</taxon>
        <taxon>Brevibacillus</taxon>
    </lineage>
</organism>
<name>A0A9X3Z4Y7_9BACL</name>
<dbReference type="SUPFAM" id="SSF46785">
    <property type="entry name" value="Winged helix' DNA-binding domain"/>
    <property type="match status" value="1"/>
</dbReference>
<dbReference type="Proteomes" id="UP001151071">
    <property type="component" value="Unassembled WGS sequence"/>
</dbReference>
<dbReference type="AlphaFoldDB" id="A0A9X3Z4Y7"/>
<dbReference type="Pfam" id="PF09339">
    <property type="entry name" value="HTH_IclR"/>
    <property type="match status" value="1"/>
</dbReference>
<dbReference type="InterPro" id="IPR014757">
    <property type="entry name" value="Tscrpt_reg_IclR_C"/>
</dbReference>
<dbReference type="GO" id="GO:0003677">
    <property type="term" value="F:DNA binding"/>
    <property type="evidence" value="ECO:0007669"/>
    <property type="project" value="UniProtKB-KW"/>
</dbReference>
<dbReference type="PROSITE" id="PS51077">
    <property type="entry name" value="HTH_ICLR"/>
    <property type="match status" value="1"/>
</dbReference>
<dbReference type="PROSITE" id="PS51078">
    <property type="entry name" value="ICLR_ED"/>
    <property type="match status" value="1"/>
</dbReference>
<dbReference type="SUPFAM" id="SSF55781">
    <property type="entry name" value="GAF domain-like"/>
    <property type="match status" value="1"/>
</dbReference>
<keyword evidence="2" id="KW-0238">DNA-binding</keyword>
<dbReference type="SMART" id="SM00346">
    <property type="entry name" value="HTH_ICLR"/>
    <property type="match status" value="1"/>
</dbReference>
<comment type="caution">
    <text evidence="6">The sequence shown here is derived from an EMBL/GenBank/DDBJ whole genome shotgun (WGS) entry which is preliminary data.</text>
</comment>
<keyword evidence="1" id="KW-0805">Transcription regulation</keyword>
<evidence type="ECO:0000313" key="7">
    <source>
        <dbReference type="Proteomes" id="UP001151071"/>
    </source>
</evidence>
<dbReference type="InterPro" id="IPR029016">
    <property type="entry name" value="GAF-like_dom_sf"/>
</dbReference>
<dbReference type="GO" id="GO:0045892">
    <property type="term" value="P:negative regulation of DNA-templated transcription"/>
    <property type="evidence" value="ECO:0007669"/>
    <property type="project" value="TreeGrafter"/>
</dbReference>
<evidence type="ECO:0000256" key="1">
    <source>
        <dbReference type="ARBA" id="ARBA00023015"/>
    </source>
</evidence>
<dbReference type="PANTHER" id="PTHR30136:SF24">
    <property type="entry name" value="HTH-TYPE TRANSCRIPTIONAL REPRESSOR ALLR"/>
    <property type="match status" value="1"/>
</dbReference>
<evidence type="ECO:0000259" key="5">
    <source>
        <dbReference type="PROSITE" id="PS51078"/>
    </source>
</evidence>
<dbReference type="InterPro" id="IPR050707">
    <property type="entry name" value="HTH_MetabolicPath_Reg"/>
</dbReference>
<feature type="domain" description="IclR-ED" evidence="5">
    <location>
        <begin position="73"/>
        <end position="255"/>
    </location>
</feature>
<keyword evidence="3" id="KW-0804">Transcription</keyword>
<sequence>MAGNHEKRMLSSLTNALRILRSYSLDKPSQGITELAASLKLGKSTVHRLVSTLSHEGFLVKDAETQKYRLGFSVLALSGVVTSTLDVYHESLPVVRKLVDTVGETAHIGILEGSDVIYIMKIECNHHVRFLTHVGRRNPLYCTSSGKVLLAHKELPFIQKVIENGLVKHTANTITDPAQLLQHLQKVKKDGCATSYEELLEGVHSIAAPIRDYTGQVVAAITLVGPKQRMTRSKVPFLIKKVKEAGQEISEKLGYYKRQ</sequence>
<dbReference type="RefSeq" id="WP_035295343.1">
    <property type="nucleotide sequence ID" value="NZ_JAPYYP010000032.1"/>
</dbReference>
<proteinExistence type="predicted"/>
<dbReference type="PANTHER" id="PTHR30136">
    <property type="entry name" value="HELIX-TURN-HELIX TRANSCRIPTIONAL REGULATOR, ICLR FAMILY"/>
    <property type="match status" value="1"/>
</dbReference>